<dbReference type="RefSeq" id="WP_311193122.1">
    <property type="nucleotide sequence ID" value="NZ_CP115541.1"/>
</dbReference>
<reference evidence="1 2" key="1">
    <citation type="submission" date="2022-12" db="EMBL/GenBank/DDBJ databases">
        <title>Two new species, Stenotrophomonas aracearum and Stenotrophomonas oahuensis, isolated from Anthurium (Araceae family) in Hawaii.</title>
        <authorList>
            <person name="Chunag S.C."/>
            <person name="Dobhal S."/>
            <person name="Alvarez A."/>
            <person name="Arif M."/>
        </authorList>
    </citation>
    <scope>NUCLEOTIDE SEQUENCE [LARGE SCALE GENOMIC DNA]</scope>
    <source>
        <strain evidence="1 2">A5586</strain>
    </source>
</reference>
<protein>
    <submittedName>
        <fullName evidence="1">Uncharacterized protein</fullName>
    </submittedName>
</protein>
<sequence length="179" mass="19223">MHNPPSPQAVLADHGTHLKSEWLRLLDHWTCCAANSLRQDAVALQAQGGEAPASWAAYLVAARCLLQGELGQVLDSPWCGSLLRLDAPLPPSLRSALLHALDLQIHAGGVLDDAGRARANEVLEELYPALQGPALEAMRHTLLAHLFASLHRQAIAENTAGTEFRVIHLHVSPADLVGD</sequence>
<name>A0ABY9YSY7_9GAMM</name>
<gene>
    <name evidence="1" type="ORF">PDM29_06880</name>
</gene>
<evidence type="ECO:0000313" key="2">
    <source>
        <dbReference type="Proteomes" id="UP001302072"/>
    </source>
</evidence>
<evidence type="ECO:0000313" key="1">
    <source>
        <dbReference type="EMBL" id="WNH54002.1"/>
    </source>
</evidence>
<dbReference type="EMBL" id="CP115541">
    <property type="protein sequence ID" value="WNH54002.1"/>
    <property type="molecule type" value="Genomic_DNA"/>
</dbReference>
<keyword evidence="2" id="KW-1185">Reference proteome</keyword>
<organism evidence="1 2">
    <name type="scientific">Stenotrophomonas oahuensis</name>
    <dbReference type="NCBI Taxonomy" id="3003271"/>
    <lineage>
        <taxon>Bacteria</taxon>
        <taxon>Pseudomonadati</taxon>
        <taxon>Pseudomonadota</taxon>
        <taxon>Gammaproteobacteria</taxon>
        <taxon>Lysobacterales</taxon>
        <taxon>Lysobacteraceae</taxon>
        <taxon>Stenotrophomonas</taxon>
    </lineage>
</organism>
<proteinExistence type="predicted"/>
<accession>A0ABY9YSY7</accession>
<dbReference type="Proteomes" id="UP001302072">
    <property type="component" value="Chromosome"/>
</dbReference>